<keyword evidence="3" id="KW-0804">Transcription</keyword>
<dbReference type="PANTHER" id="PTHR30055">
    <property type="entry name" value="HTH-TYPE TRANSCRIPTIONAL REGULATOR RUTR"/>
    <property type="match status" value="1"/>
</dbReference>
<sequence>MTQSAALAQQEPTADPRRGPGRPRHTDTEPRAYRAALDLFGRRGWSGLTLDGVATHAGIGKSSIYLRWKDKRQLLLEAVRDLQTHLDRPETDGLGIRDYLIAHARARADLFLGEHGPALANLYSAVVADREDFAEVCEEDITRGMRALAPRVERAVTDGELAEGTPVVALLDAIEGAIFFHVVLMPDARSPDEVKAGLGQYVATVVDVQLRGVPR</sequence>
<reference evidence="8" key="1">
    <citation type="journal article" date="2019" name="Int. J. Syst. Evol. Microbiol.">
        <title>The Global Catalogue of Microorganisms (GCM) 10K type strain sequencing project: providing services to taxonomists for standard genome sequencing and annotation.</title>
        <authorList>
            <consortium name="The Broad Institute Genomics Platform"/>
            <consortium name="The Broad Institute Genome Sequencing Center for Infectious Disease"/>
            <person name="Wu L."/>
            <person name="Ma J."/>
        </authorList>
    </citation>
    <scope>NUCLEOTIDE SEQUENCE [LARGE SCALE GENOMIC DNA]</scope>
    <source>
        <strain evidence="8">JCM 17810</strain>
    </source>
</reference>
<dbReference type="InterPro" id="IPR050109">
    <property type="entry name" value="HTH-type_TetR-like_transc_reg"/>
</dbReference>
<evidence type="ECO:0000259" key="6">
    <source>
        <dbReference type="PROSITE" id="PS50977"/>
    </source>
</evidence>
<feature type="compositionally biased region" description="Polar residues" evidence="5">
    <location>
        <begin position="1"/>
        <end position="12"/>
    </location>
</feature>
<evidence type="ECO:0000256" key="5">
    <source>
        <dbReference type="SAM" id="MobiDB-lite"/>
    </source>
</evidence>
<evidence type="ECO:0000256" key="4">
    <source>
        <dbReference type="PROSITE-ProRule" id="PRU00335"/>
    </source>
</evidence>
<dbReference type="PROSITE" id="PS50977">
    <property type="entry name" value="HTH_TETR_2"/>
    <property type="match status" value="1"/>
</dbReference>
<evidence type="ECO:0000256" key="2">
    <source>
        <dbReference type="ARBA" id="ARBA00023125"/>
    </source>
</evidence>
<dbReference type="Gene3D" id="1.10.10.60">
    <property type="entry name" value="Homeodomain-like"/>
    <property type="match status" value="1"/>
</dbReference>
<organism evidence="7 8">
    <name type="scientific">Georgenia halophila</name>
    <dbReference type="NCBI Taxonomy" id="620889"/>
    <lineage>
        <taxon>Bacteria</taxon>
        <taxon>Bacillati</taxon>
        <taxon>Actinomycetota</taxon>
        <taxon>Actinomycetes</taxon>
        <taxon>Micrococcales</taxon>
        <taxon>Bogoriellaceae</taxon>
        <taxon>Georgenia</taxon>
    </lineage>
</organism>
<dbReference type="InterPro" id="IPR001647">
    <property type="entry name" value="HTH_TetR"/>
</dbReference>
<accession>A0ABP8LJB9</accession>
<dbReference type="Pfam" id="PF00440">
    <property type="entry name" value="TetR_N"/>
    <property type="match status" value="1"/>
</dbReference>
<keyword evidence="8" id="KW-1185">Reference proteome</keyword>
<evidence type="ECO:0000313" key="7">
    <source>
        <dbReference type="EMBL" id="GAA4429476.1"/>
    </source>
</evidence>
<feature type="DNA-binding region" description="H-T-H motif" evidence="4">
    <location>
        <begin position="49"/>
        <end position="68"/>
    </location>
</feature>
<keyword evidence="2 4" id="KW-0238">DNA-binding</keyword>
<dbReference type="PRINTS" id="PR00455">
    <property type="entry name" value="HTHTETR"/>
</dbReference>
<dbReference type="RefSeq" id="WP_345217254.1">
    <property type="nucleotide sequence ID" value="NZ_BAABGN010000012.1"/>
</dbReference>
<keyword evidence="1" id="KW-0805">Transcription regulation</keyword>
<evidence type="ECO:0000256" key="3">
    <source>
        <dbReference type="ARBA" id="ARBA00023163"/>
    </source>
</evidence>
<gene>
    <name evidence="7" type="ORF">GCM10023169_31880</name>
</gene>
<dbReference type="SUPFAM" id="SSF46689">
    <property type="entry name" value="Homeodomain-like"/>
    <property type="match status" value="1"/>
</dbReference>
<evidence type="ECO:0000313" key="8">
    <source>
        <dbReference type="Proteomes" id="UP001500622"/>
    </source>
</evidence>
<dbReference type="EMBL" id="BAABGN010000012">
    <property type="protein sequence ID" value="GAA4429476.1"/>
    <property type="molecule type" value="Genomic_DNA"/>
</dbReference>
<dbReference type="InterPro" id="IPR011075">
    <property type="entry name" value="TetR_C"/>
</dbReference>
<protein>
    <recommendedName>
        <fullName evidence="6">HTH tetR-type domain-containing protein</fullName>
    </recommendedName>
</protein>
<comment type="caution">
    <text evidence="7">The sequence shown here is derived from an EMBL/GenBank/DDBJ whole genome shotgun (WGS) entry which is preliminary data.</text>
</comment>
<dbReference type="Proteomes" id="UP001500622">
    <property type="component" value="Unassembled WGS sequence"/>
</dbReference>
<dbReference type="InterPro" id="IPR009057">
    <property type="entry name" value="Homeodomain-like_sf"/>
</dbReference>
<feature type="domain" description="HTH tetR-type" evidence="6">
    <location>
        <begin position="26"/>
        <end position="86"/>
    </location>
</feature>
<dbReference type="SUPFAM" id="SSF48498">
    <property type="entry name" value="Tetracyclin repressor-like, C-terminal domain"/>
    <property type="match status" value="1"/>
</dbReference>
<proteinExistence type="predicted"/>
<dbReference type="InterPro" id="IPR036271">
    <property type="entry name" value="Tet_transcr_reg_TetR-rel_C_sf"/>
</dbReference>
<evidence type="ECO:0000256" key="1">
    <source>
        <dbReference type="ARBA" id="ARBA00023015"/>
    </source>
</evidence>
<dbReference type="Gene3D" id="1.10.357.10">
    <property type="entry name" value="Tetracycline Repressor, domain 2"/>
    <property type="match status" value="1"/>
</dbReference>
<dbReference type="Pfam" id="PF16859">
    <property type="entry name" value="TetR_C_11"/>
    <property type="match status" value="1"/>
</dbReference>
<feature type="compositionally biased region" description="Basic and acidic residues" evidence="5">
    <location>
        <begin position="14"/>
        <end position="30"/>
    </location>
</feature>
<name>A0ABP8LJB9_9MICO</name>
<feature type="region of interest" description="Disordered" evidence="5">
    <location>
        <begin position="1"/>
        <end position="30"/>
    </location>
</feature>
<dbReference type="PANTHER" id="PTHR30055:SF148">
    <property type="entry name" value="TETR-FAMILY TRANSCRIPTIONAL REGULATOR"/>
    <property type="match status" value="1"/>
</dbReference>